<dbReference type="EMBL" id="CP123506">
    <property type="protein sequence ID" value="WGM03430.1"/>
    <property type="molecule type" value="Genomic_DNA"/>
</dbReference>
<geneLocation type="plasmid" evidence="2 7">
    <name>paPv2</name>
</geneLocation>
<evidence type="ECO:0000313" key="1">
    <source>
        <dbReference type="EMBL" id="QBY46325.1"/>
    </source>
</evidence>
<dbReference type="EMBL" id="CP123529">
    <property type="protein sequence ID" value="WGM08634.1"/>
    <property type="molecule type" value="Genomic_DNA"/>
</dbReference>
<keyword evidence="1" id="KW-0614">Plasmid</keyword>
<dbReference type="AlphaFoldDB" id="A0A4P7L0Z2"/>
<organism evidence="1 5">
    <name type="scientific">Arsenophonus nasoniae</name>
    <name type="common">son-killer infecting Nasonia vitripennis</name>
    <dbReference type="NCBI Taxonomy" id="638"/>
    <lineage>
        <taxon>Bacteria</taxon>
        <taxon>Pseudomonadati</taxon>
        <taxon>Pseudomonadota</taxon>
        <taxon>Gammaproteobacteria</taxon>
        <taxon>Enterobacterales</taxon>
        <taxon>Morganellaceae</taxon>
        <taxon>Arsenophonus</taxon>
    </lineage>
</organism>
<evidence type="ECO:0000313" key="5">
    <source>
        <dbReference type="Proteomes" id="UP000295134"/>
    </source>
</evidence>
<dbReference type="Proteomes" id="UP001177592">
    <property type="component" value="Plasmid paNv_CAN4"/>
</dbReference>
<sequence>MKFIVPVIYLVITAFPFTSMGSTHWHIDKDGKVSGGIDAIKNLPRDANCPAPPWNPELCKK</sequence>
<geneLocation type="plasmid" evidence="3 6">
    <name>paNv_CAN4</name>
</geneLocation>
<accession>A0A4P7L0Z2</accession>
<evidence type="ECO:0000313" key="6">
    <source>
        <dbReference type="Proteomes" id="UP001177592"/>
    </source>
</evidence>
<dbReference type="EMBL" id="CP038618">
    <property type="protein sequence ID" value="QBY46325.1"/>
    <property type="molecule type" value="Genomic_DNA"/>
</dbReference>
<evidence type="ECO:0000313" key="7">
    <source>
        <dbReference type="Proteomes" id="UP001177595"/>
    </source>
</evidence>
<dbReference type="KEGG" id="ans:ArsFIN_49360"/>
<geneLocation type="plasmid" evidence="1">
    <name>pArsFIN6</name>
</geneLocation>
<dbReference type="EMBL" id="CP123527">
    <property type="protein sequence ID" value="WGM08492.1"/>
    <property type="molecule type" value="Genomic_DNA"/>
</dbReference>
<dbReference type="GeneID" id="39751289"/>
<dbReference type="RefSeq" id="WP_026824217.1">
    <property type="nucleotide sequence ID" value="NZ_CP038618.1"/>
</dbReference>
<reference evidence="1 5" key="1">
    <citation type="submission" date="2019-03" db="EMBL/GenBank/DDBJ databases">
        <title>Long-read sequencing reveals hyperdense prophage content in a complex bacterial symbiont genome.</title>
        <authorList>
            <person name="Frost C.L."/>
            <person name="Siozios S."/>
            <person name="Nadal-Jimenez P."/>
            <person name="Brockhurst M.A."/>
            <person name="King K.C."/>
            <person name="Darby A.C."/>
            <person name="Hurst G.D.D."/>
        </authorList>
    </citation>
    <scope>NUCLEOTIDE SEQUENCE [LARGE SCALE GENOMIC DNA]</scope>
    <source>
        <strain evidence="1 5">FIN</strain>
        <plasmid evidence="5">parsfin6</plasmid>
        <plasmid evidence="1">pArsFIN6</plasmid>
    </source>
</reference>
<evidence type="ECO:0000313" key="4">
    <source>
        <dbReference type="EMBL" id="WGM08634.1"/>
    </source>
</evidence>
<name>A0A4P7L0Z2_9GAMM</name>
<gene>
    <name evidence="1" type="ORF">ArsFIN_49360</name>
    <name evidence="2" type="ORF">QE210_18755</name>
    <name evidence="3" type="ORF">QE258_24635</name>
    <name evidence="4" type="ORF">QE258_25385</name>
</gene>
<dbReference type="Proteomes" id="UP001177592">
    <property type="component" value="Plasmid paNv_CAN6"/>
</dbReference>
<geneLocation type="plasmid" evidence="4 6">
    <name>paNv_CAN6</name>
</geneLocation>
<keyword evidence="6" id="KW-1185">Reference proteome</keyword>
<dbReference type="Proteomes" id="UP000295134">
    <property type="component" value="Plasmid pArsFIN6"/>
</dbReference>
<dbReference type="Proteomes" id="UP001177595">
    <property type="component" value="Plasmid paPv2"/>
</dbReference>
<reference evidence="2" key="2">
    <citation type="submission" date="2023-04" db="EMBL/GenBank/DDBJ databases">
        <title>Genome dynamics across the evolutionary transition to endosymbiosis.</title>
        <authorList>
            <person name="Siozios S."/>
            <person name="Nadal-Jimenez P."/>
            <person name="Azagi T."/>
            <person name="Sprong H."/>
            <person name="Frost C.L."/>
            <person name="Parratt S.R."/>
            <person name="Taylor G."/>
            <person name="Brettell L."/>
            <person name="Lew K.C."/>
            <person name="Croft L."/>
            <person name="King K.C."/>
            <person name="Brockhurst M.A."/>
            <person name="Hypsa V."/>
            <person name="Novakova E."/>
            <person name="Darby A.C."/>
            <person name="Hurst G.D.D."/>
        </authorList>
    </citation>
    <scope>NUCLEOTIDE SEQUENCE</scope>
    <source>
        <strain evidence="3">ANv_CAN</strain>
        <strain evidence="2">APv</strain>
        <plasmid evidence="3">paNv_CAN4</plasmid>
        <plasmid evidence="4">paNv_CAN6</plasmid>
        <plasmid evidence="2">paPv2</plasmid>
    </source>
</reference>
<evidence type="ECO:0000313" key="3">
    <source>
        <dbReference type="EMBL" id="WGM08492.1"/>
    </source>
</evidence>
<evidence type="ECO:0000313" key="2">
    <source>
        <dbReference type="EMBL" id="WGM03430.1"/>
    </source>
</evidence>
<geneLocation type="plasmid" evidence="5">
    <name>parsfin6</name>
</geneLocation>
<protein>
    <submittedName>
        <fullName evidence="1">Uncharacterized protein</fullName>
    </submittedName>
</protein>
<proteinExistence type="predicted"/>